<protein>
    <submittedName>
        <fullName evidence="7">DUF500-domain-containing protein</fullName>
    </submittedName>
</protein>
<dbReference type="InterPro" id="IPR017455">
    <property type="entry name" value="Znf_FYVE-rel"/>
</dbReference>
<evidence type="ECO:0000256" key="1">
    <source>
        <dbReference type="ARBA" id="ARBA00022723"/>
    </source>
</evidence>
<keyword evidence="2 4" id="KW-0863">Zinc-finger</keyword>
<name>A0A1E7FJS9_9STRA</name>
<dbReference type="PANTHER" id="PTHR15629">
    <property type="entry name" value="SH3YL1 PROTEIN"/>
    <property type="match status" value="1"/>
</dbReference>
<feature type="region of interest" description="Disordered" evidence="5">
    <location>
        <begin position="455"/>
        <end position="500"/>
    </location>
</feature>
<feature type="compositionally biased region" description="Polar residues" evidence="5">
    <location>
        <begin position="81"/>
        <end position="90"/>
    </location>
</feature>
<organism evidence="7 8">
    <name type="scientific">Fragilariopsis cylindrus CCMP1102</name>
    <dbReference type="NCBI Taxonomy" id="635003"/>
    <lineage>
        <taxon>Eukaryota</taxon>
        <taxon>Sar</taxon>
        <taxon>Stramenopiles</taxon>
        <taxon>Ochrophyta</taxon>
        <taxon>Bacillariophyta</taxon>
        <taxon>Bacillariophyceae</taxon>
        <taxon>Bacillariophycidae</taxon>
        <taxon>Bacillariales</taxon>
        <taxon>Bacillariaceae</taxon>
        <taxon>Fragilariopsis</taxon>
    </lineage>
</organism>
<dbReference type="AlphaFoldDB" id="A0A1E7FJS9"/>
<dbReference type="Pfam" id="PF04366">
    <property type="entry name" value="Ysc84"/>
    <property type="match status" value="1"/>
</dbReference>
<dbReference type="EMBL" id="KV784356">
    <property type="protein sequence ID" value="OEU18394.1"/>
    <property type="molecule type" value="Genomic_DNA"/>
</dbReference>
<dbReference type="PANTHER" id="PTHR15629:SF2">
    <property type="entry name" value="SH3 DOMAIN-CONTAINING YSC84-LIKE PROTEIN 1"/>
    <property type="match status" value="1"/>
</dbReference>
<dbReference type="Pfam" id="PF01363">
    <property type="entry name" value="FYVE"/>
    <property type="match status" value="1"/>
</dbReference>
<feature type="domain" description="FYVE-type" evidence="6">
    <location>
        <begin position="101"/>
        <end position="163"/>
    </location>
</feature>
<dbReference type="OrthoDB" id="443981at2759"/>
<dbReference type="InterPro" id="IPR000306">
    <property type="entry name" value="Znf_FYVE"/>
</dbReference>
<keyword evidence="1" id="KW-0479">Metal-binding</keyword>
<proteinExistence type="predicted"/>
<dbReference type="InterPro" id="IPR013083">
    <property type="entry name" value="Znf_RING/FYVE/PHD"/>
</dbReference>
<feature type="compositionally biased region" description="Polar residues" evidence="5">
    <location>
        <begin position="480"/>
        <end position="500"/>
    </location>
</feature>
<evidence type="ECO:0000256" key="3">
    <source>
        <dbReference type="ARBA" id="ARBA00022833"/>
    </source>
</evidence>
<dbReference type="GO" id="GO:0008270">
    <property type="term" value="F:zinc ion binding"/>
    <property type="evidence" value="ECO:0007669"/>
    <property type="project" value="UniProtKB-KW"/>
</dbReference>
<dbReference type="SUPFAM" id="SSF57903">
    <property type="entry name" value="FYVE/PHD zinc finger"/>
    <property type="match status" value="1"/>
</dbReference>
<dbReference type="PROSITE" id="PS50178">
    <property type="entry name" value="ZF_FYVE"/>
    <property type="match status" value="1"/>
</dbReference>
<keyword evidence="3" id="KW-0862">Zinc</keyword>
<dbReference type="GO" id="GO:0035091">
    <property type="term" value="F:phosphatidylinositol binding"/>
    <property type="evidence" value="ECO:0007669"/>
    <property type="project" value="TreeGrafter"/>
</dbReference>
<dbReference type="InParanoid" id="A0A1E7FJS9"/>
<accession>A0A1E7FJS9</accession>
<reference evidence="7 8" key="1">
    <citation type="submission" date="2016-09" db="EMBL/GenBank/DDBJ databases">
        <title>Extensive genetic diversity and differential bi-allelic expression allows diatom success in the polar Southern Ocean.</title>
        <authorList>
            <consortium name="DOE Joint Genome Institute"/>
            <person name="Mock T."/>
            <person name="Otillar R.P."/>
            <person name="Strauss J."/>
            <person name="Dupont C."/>
            <person name="Frickenhaus S."/>
            <person name="Maumus F."/>
            <person name="Mcmullan M."/>
            <person name="Sanges R."/>
            <person name="Schmutz J."/>
            <person name="Toseland A."/>
            <person name="Valas R."/>
            <person name="Veluchamy A."/>
            <person name="Ward B.J."/>
            <person name="Allen A."/>
            <person name="Barry K."/>
            <person name="Falciatore A."/>
            <person name="Ferrante M."/>
            <person name="Fortunato A.E."/>
            <person name="Gloeckner G."/>
            <person name="Gruber A."/>
            <person name="Hipkin R."/>
            <person name="Janech M."/>
            <person name="Kroth P."/>
            <person name="Leese F."/>
            <person name="Lindquist E."/>
            <person name="Lyon B.R."/>
            <person name="Martin J."/>
            <person name="Mayer C."/>
            <person name="Parker M."/>
            <person name="Quesneville H."/>
            <person name="Raymond J."/>
            <person name="Uhlig C."/>
            <person name="Valentin K.U."/>
            <person name="Worden A.Z."/>
            <person name="Armbrust E.V."/>
            <person name="Bowler C."/>
            <person name="Green B."/>
            <person name="Moulton V."/>
            <person name="Van Oosterhout C."/>
            <person name="Grigoriev I."/>
        </authorList>
    </citation>
    <scope>NUCLEOTIDE SEQUENCE [LARGE SCALE GENOMIC DNA]</scope>
    <source>
        <strain evidence="7 8">CCMP1102</strain>
    </source>
</reference>
<dbReference type="Proteomes" id="UP000095751">
    <property type="component" value="Unassembled WGS sequence"/>
</dbReference>
<dbReference type="Gene3D" id="3.30.40.10">
    <property type="entry name" value="Zinc/RING finger domain, C3HC4 (zinc finger)"/>
    <property type="match status" value="1"/>
</dbReference>
<dbReference type="InterPro" id="IPR011011">
    <property type="entry name" value="Znf_FYVE_PHD"/>
</dbReference>
<gene>
    <name evidence="7" type="ORF">FRACYDRAFT_206917</name>
</gene>
<dbReference type="SMART" id="SM00064">
    <property type="entry name" value="FYVE"/>
    <property type="match status" value="1"/>
</dbReference>
<dbReference type="KEGG" id="fcy:FRACYDRAFT_206917"/>
<evidence type="ECO:0000259" key="6">
    <source>
        <dbReference type="PROSITE" id="PS50178"/>
    </source>
</evidence>
<sequence>MATIVKDLPPPPEEEHEDVIERKVFPEEAGDEDLARRLQAEYDAGVEAASSNNYDGNNDNDNTNNKNNNNDNHNHNRNDDSASTTAHHQSVATLSNPWEFDVEQRNCSYCQDEFNPFNRRHHCRLCGKIFCNKCSDQRSLVPPSFQLAREPLRVCTVCYEELQPLQEELRTANSNAMRFNHIDPTDPKRFLNSPLAFTLGHEVRKAAYTLSNLLPLPKRMGSMIIPARLLEEAKGVAVMTVAKAGFGLAGIEVGTGLVVARLGDHQQWSAPCAIGVGGISWGALIGAQVSDHVFLLMTDASVELMFNNNGNLQLGADIGVAIGPVGRALEADFAAAPGAMAPIYTYSLSKGLYAGISLDGKVIVTRNRVNEKFYGREVTGSQILTGEIPSPPAARPLYDALQRCHVYANNGSNSALRNRPATTHTMQGYPEQQHLHHPYSTSVRNQHQQLNNNMMQQQQHSLDYGDPLDSGGTMPPAANDQHSYAGTTSGMSDITSDPGY</sequence>
<feature type="compositionally biased region" description="Low complexity" evidence="5">
    <location>
        <begin position="52"/>
        <end position="71"/>
    </location>
</feature>
<dbReference type="InterPro" id="IPR051702">
    <property type="entry name" value="SH3_domain_YSC84-like"/>
</dbReference>
<evidence type="ECO:0000313" key="7">
    <source>
        <dbReference type="EMBL" id="OEU18394.1"/>
    </source>
</evidence>
<evidence type="ECO:0000256" key="5">
    <source>
        <dbReference type="SAM" id="MobiDB-lite"/>
    </source>
</evidence>
<dbReference type="InterPro" id="IPR007461">
    <property type="entry name" value="Ysc84_actin-binding"/>
</dbReference>
<evidence type="ECO:0000256" key="2">
    <source>
        <dbReference type="ARBA" id="ARBA00022771"/>
    </source>
</evidence>
<keyword evidence="8" id="KW-1185">Reference proteome</keyword>
<evidence type="ECO:0000313" key="8">
    <source>
        <dbReference type="Proteomes" id="UP000095751"/>
    </source>
</evidence>
<evidence type="ECO:0000256" key="4">
    <source>
        <dbReference type="PROSITE-ProRule" id="PRU00091"/>
    </source>
</evidence>
<feature type="region of interest" description="Disordered" evidence="5">
    <location>
        <begin position="1"/>
        <end position="90"/>
    </location>
</feature>
<dbReference type="CDD" id="cd11526">
    <property type="entry name" value="SYLF_FYVE"/>
    <property type="match status" value="1"/>
</dbReference>